<dbReference type="HOGENOM" id="CLU_1217587_0_0_2"/>
<keyword evidence="2" id="KW-1185">Reference proteome</keyword>
<proteinExistence type="predicted"/>
<dbReference type="PROSITE" id="PS51257">
    <property type="entry name" value="PROKAR_LIPOPROTEIN"/>
    <property type="match status" value="1"/>
</dbReference>
<reference evidence="1 2" key="1">
    <citation type="submission" date="2011-10" db="EMBL/GenBank/DDBJ databases">
        <title>The Improved High-Quality Draft genome of Methanoplanus limicola DSM 2279.</title>
        <authorList>
            <consortium name="US DOE Joint Genome Institute (JGI-PGF)"/>
            <person name="Lucas S."/>
            <person name="Copeland A."/>
            <person name="Lapidus A."/>
            <person name="Glavina del Rio T."/>
            <person name="Dalin E."/>
            <person name="Tice H."/>
            <person name="Bruce D."/>
            <person name="Goodwin L."/>
            <person name="Pitluck S."/>
            <person name="Peters L."/>
            <person name="Mikhailova N."/>
            <person name="Lu M."/>
            <person name="Kyrpides N."/>
            <person name="Mavromatis K."/>
            <person name="Ivanova N."/>
            <person name="Markowitz V."/>
            <person name="Cheng J.-F."/>
            <person name="Hugenholtz P."/>
            <person name="Woyke T."/>
            <person name="Wu D."/>
            <person name="Wirth R."/>
            <person name="Brambilla E.-M."/>
            <person name="Klenk H.-P."/>
            <person name="Eisen J.A."/>
        </authorList>
    </citation>
    <scope>NUCLEOTIDE SEQUENCE [LARGE SCALE GENOMIC DNA]</scope>
    <source>
        <strain evidence="1 2">DSM 2279</strain>
    </source>
</reference>
<evidence type="ECO:0008006" key="3">
    <source>
        <dbReference type="Google" id="ProtNLM"/>
    </source>
</evidence>
<name>H1Z3M4_9EURY</name>
<dbReference type="InParanoid" id="H1Z3M4"/>
<gene>
    <name evidence="1" type="ORF">Metlim_1522</name>
</gene>
<accession>H1Z3M4</accession>
<dbReference type="AlphaFoldDB" id="H1Z3M4"/>
<evidence type="ECO:0000313" key="2">
    <source>
        <dbReference type="Proteomes" id="UP000005741"/>
    </source>
</evidence>
<protein>
    <recommendedName>
        <fullName evidence="3">Lipoprotein</fullName>
    </recommendedName>
</protein>
<evidence type="ECO:0000313" key="1">
    <source>
        <dbReference type="EMBL" id="EHQ35623.1"/>
    </source>
</evidence>
<organism evidence="1 2">
    <name type="scientific">Methanoplanus limicola DSM 2279</name>
    <dbReference type="NCBI Taxonomy" id="937775"/>
    <lineage>
        <taxon>Archaea</taxon>
        <taxon>Methanobacteriati</taxon>
        <taxon>Methanobacteriota</taxon>
        <taxon>Stenosarchaea group</taxon>
        <taxon>Methanomicrobia</taxon>
        <taxon>Methanomicrobiales</taxon>
        <taxon>Methanomicrobiaceae</taxon>
        <taxon>Methanoplanus</taxon>
    </lineage>
</organism>
<dbReference type="EMBL" id="CM001436">
    <property type="protein sequence ID" value="EHQ35623.1"/>
    <property type="molecule type" value="Genomic_DNA"/>
</dbReference>
<dbReference type="Proteomes" id="UP000005741">
    <property type="component" value="Chromosome"/>
</dbReference>
<sequence>MVGRNFYFIVLVVFSVMVTCGCTELPEEIEETFTAPPPTSTVTPSPTTSGYISEYVNYSTPVPTPTPEARPTYTNPPDDMSSQVNYSLIYEDKHYFKGDVVSFDYNLIYPPMIIDYEATTKSVSDTKSGSSQFGDKSSYSVTTASPNPAAFYYVSVYDDCSGELLKKTGIDQFAKLSQKGELKIFSPGRMHIELYGALADVKTRIRVAPDNINATSASC</sequence>